<proteinExistence type="predicted"/>
<dbReference type="GO" id="GO:0016740">
    <property type="term" value="F:transferase activity"/>
    <property type="evidence" value="ECO:0007669"/>
    <property type="project" value="UniProtKB-KW"/>
</dbReference>
<dbReference type="InterPro" id="IPR036249">
    <property type="entry name" value="Thioredoxin-like_sf"/>
</dbReference>
<accession>A0A3A8QAB7</accession>
<reference evidence="4" key="1">
    <citation type="submission" date="2018-09" db="EMBL/GenBank/DDBJ databases">
        <authorList>
            <person name="Livingstone P.G."/>
            <person name="Whitworth D.E."/>
        </authorList>
    </citation>
    <scope>NUCLEOTIDE SEQUENCE [LARGE SCALE GENOMIC DNA]</scope>
    <source>
        <strain evidence="4">AB050A</strain>
    </source>
</reference>
<dbReference type="EMBL" id="RAWK01000122">
    <property type="protein sequence ID" value="RKH63175.1"/>
    <property type="molecule type" value="Genomic_DNA"/>
</dbReference>
<keyword evidence="4" id="KW-1185">Reference proteome</keyword>
<dbReference type="OrthoDB" id="5740960at2"/>
<dbReference type="Pfam" id="PF14497">
    <property type="entry name" value="GST_C_3"/>
    <property type="match status" value="1"/>
</dbReference>
<dbReference type="RefSeq" id="WP_120557148.1">
    <property type="nucleotide sequence ID" value="NZ_RAWK01000122.1"/>
</dbReference>
<gene>
    <name evidence="3" type="ORF">D7W81_20890</name>
</gene>
<feature type="domain" description="GST N-terminal" evidence="1">
    <location>
        <begin position="1"/>
        <end position="80"/>
    </location>
</feature>
<dbReference type="Gene3D" id="1.20.1050.10">
    <property type="match status" value="1"/>
</dbReference>
<dbReference type="InterPro" id="IPR036282">
    <property type="entry name" value="Glutathione-S-Trfase_C_sf"/>
</dbReference>
<dbReference type="PANTHER" id="PTHR44051">
    <property type="entry name" value="GLUTATHIONE S-TRANSFERASE-RELATED"/>
    <property type="match status" value="1"/>
</dbReference>
<evidence type="ECO:0000259" key="1">
    <source>
        <dbReference type="PROSITE" id="PS50404"/>
    </source>
</evidence>
<dbReference type="InterPro" id="IPR040079">
    <property type="entry name" value="Glutathione_S-Trfase"/>
</dbReference>
<dbReference type="PROSITE" id="PS50405">
    <property type="entry name" value="GST_CTER"/>
    <property type="match status" value="1"/>
</dbReference>
<dbReference type="InterPro" id="IPR004045">
    <property type="entry name" value="Glutathione_S-Trfase_N"/>
</dbReference>
<evidence type="ECO:0000259" key="2">
    <source>
        <dbReference type="PROSITE" id="PS50405"/>
    </source>
</evidence>
<dbReference type="SFLD" id="SFLDS00019">
    <property type="entry name" value="Glutathione_Transferase_(cytos"/>
    <property type="match status" value="1"/>
</dbReference>
<comment type="caution">
    <text evidence="3">The sequence shown here is derived from an EMBL/GenBank/DDBJ whole genome shotgun (WGS) entry which is preliminary data.</text>
</comment>
<dbReference type="SFLD" id="SFLDG00358">
    <property type="entry name" value="Main_(cytGST)"/>
    <property type="match status" value="1"/>
</dbReference>
<protein>
    <submittedName>
        <fullName evidence="3">Glutathione S-transferase family protein</fullName>
    </submittedName>
</protein>
<dbReference type="SFLD" id="SFLDG01150">
    <property type="entry name" value="Main.1:_Beta-like"/>
    <property type="match status" value="1"/>
</dbReference>
<dbReference type="InterPro" id="IPR010987">
    <property type="entry name" value="Glutathione-S-Trfase_C-like"/>
</dbReference>
<dbReference type="CDD" id="cd03188">
    <property type="entry name" value="GST_C_Beta"/>
    <property type="match status" value="1"/>
</dbReference>
<dbReference type="AlphaFoldDB" id="A0A3A8QAB7"/>
<dbReference type="PROSITE" id="PS50404">
    <property type="entry name" value="GST_NTER"/>
    <property type="match status" value="1"/>
</dbReference>
<evidence type="ECO:0000313" key="3">
    <source>
        <dbReference type="EMBL" id="RKH63175.1"/>
    </source>
</evidence>
<evidence type="ECO:0000313" key="4">
    <source>
        <dbReference type="Proteomes" id="UP000267003"/>
    </source>
</evidence>
<dbReference type="SUPFAM" id="SSF47616">
    <property type="entry name" value="GST C-terminal domain-like"/>
    <property type="match status" value="1"/>
</dbReference>
<dbReference type="Gene3D" id="3.40.30.10">
    <property type="entry name" value="Glutaredoxin"/>
    <property type="match status" value="1"/>
</dbReference>
<organism evidence="3 4">
    <name type="scientific">Corallococcus aberystwythensis</name>
    <dbReference type="NCBI Taxonomy" id="2316722"/>
    <lineage>
        <taxon>Bacteria</taxon>
        <taxon>Pseudomonadati</taxon>
        <taxon>Myxococcota</taxon>
        <taxon>Myxococcia</taxon>
        <taxon>Myxococcales</taxon>
        <taxon>Cystobacterineae</taxon>
        <taxon>Myxococcaceae</taxon>
        <taxon>Corallococcus</taxon>
    </lineage>
</organism>
<dbReference type="CDD" id="cd03057">
    <property type="entry name" value="GST_N_Beta"/>
    <property type="match status" value="1"/>
</dbReference>
<feature type="domain" description="GST C-terminal" evidence="2">
    <location>
        <begin position="86"/>
        <end position="209"/>
    </location>
</feature>
<dbReference type="InterPro" id="IPR004046">
    <property type="entry name" value="GST_C"/>
</dbReference>
<keyword evidence="3" id="KW-0808">Transferase</keyword>
<sequence length="210" mass="23531">MYTLYYSPGAASMLVHWVLLELGQPHSLERIDTGAGQQKRPEYLALNPNGVVPTLLIEGKPHFEAAALVTYLADRHPEAGLAPAPGSAARMDYYQWMFHLANMVQPLFRQWWYPHEPAGEAHAEAVRSTVAGRIERAWQVLDAHLAANGPFLLGKTLSVADFYLVMLMRWSRAMPKPATAWPHLAAVASQLKARPSFATLYQREELTEWA</sequence>
<name>A0A3A8QAB7_9BACT</name>
<dbReference type="PANTHER" id="PTHR44051:SF21">
    <property type="entry name" value="GLUTATHIONE S-TRANSFERASE FAMILY PROTEIN"/>
    <property type="match status" value="1"/>
</dbReference>
<dbReference type="SUPFAM" id="SSF52833">
    <property type="entry name" value="Thioredoxin-like"/>
    <property type="match status" value="1"/>
</dbReference>
<dbReference type="Proteomes" id="UP000267003">
    <property type="component" value="Unassembled WGS sequence"/>
</dbReference>
<dbReference type="Pfam" id="PF13417">
    <property type="entry name" value="GST_N_3"/>
    <property type="match status" value="1"/>
</dbReference>